<feature type="compositionally biased region" description="Basic and acidic residues" evidence="9">
    <location>
        <begin position="156"/>
        <end position="173"/>
    </location>
</feature>
<evidence type="ECO:0000256" key="4">
    <source>
        <dbReference type="ARBA" id="ARBA00022801"/>
    </source>
</evidence>
<dbReference type="Pfam" id="PF02881">
    <property type="entry name" value="SRP54_N"/>
    <property type="match status" value="1"/>
</dbReference>
<dbReference type="PANTHER" id="PTHR43134:SF1">
    <property type="entry name" value="SIGNAL RECOGNITION PARTICLE RECEPTOR SUBUNIT ALPHA"/>
    <property type="match status" value="1"/>
</dbReference>
<dbReference type="InterPro" id="IPR036225">
    <property type="entry name" value="SRP/SRP_N"/>
</dbReference>
<keyword evidence="7 8" id="KW-0675">Receptor</keyword>
<feature type="compositionally biased region" description="Basic residues" evidence="9">
    <location>
        <begin position="86"/>
        <end position="98"/>
    </location>
</feature>
<comment type="subunit">
    <text evidence="8">Part of the signal recognition particle protein translocation system, which is composed of SRP and FtsY.</text>
</comment>
<evidence type="ECO:0000256" key="1">
    <source>
        <dbReference type="ARBA" id="ARBA00022475"/>
    </source>
</evidence>
<dbReference type="InterPro" id="IPR042101">
    <property type="entry name" value="SRP54_N_sf"/>
</dbReference>
<evidence type="ECO:0000313" key="13">
    <source>
        <dbReference type="Proteomes" id="UP000217528"/>
    </source>
</evidence>
<keyword evidence="6 8" id="KW-0472">Membrane</keyword>
<comment type="catalytic activity">
    <reaction evidence="8">
        <text>GTP + H2O = GDP + phosphate + H(+)</text>
        <dbReference type="Rhea" id="RHEA:19669"/>
        <dbReference type="ChEBI" id="CHEBI:15377"/>
        <dbReference type="ChEBI" id="CHEBI:15378"/>
        <dbReference type="ChEBI" id="CHEBI:37565"/>
        <dbReference type="ChEBI" id="CHEBI:43474"/>
        <dbReference type="ChEBI" id="CHEBI:58189"/>
        <dbReference type="EC" id="3.6.5.4"/>
    </reaction>
</comment>
<evidence type="ECO:0000256" key="8">
    <source>
        <dbReference type="HAMAP-Rule" id="MF_00920"/>
    </source>
</evidence>
<evidence type="ECO:0000256" key="7">
    <source>
        <dbReference type="ARBA" id="ARBA00023170"/>
    </source>
</evidence>
<evidence type="ECO:0000256" key="5">
    <source>
        <dbReference type="ARBA" id="ARBA00023134"/>
    </source>
</evidence>
<feature type="compositionally biased region" description="Basic and acidic residues" evidence="9">
    <location>
        <begin position="99"/>
        <end position="126"/>
    </location>
</feature>
<dbReference type="GO" id="GO:0003924">
    <property type="term" value="F:GTPase activity"/>
    <property type="evidence" value="ECO:0007669"/>
    <property type="project" value="UniProtKB-UniRule"/>
</dbReference>
<keyword evidence="13" id="KW-1185">Reference proteome</keyword>
<dbReference type="AlphaFoldDB" id="A0A2A2HEY8"/>
<dbReference type="HAMAP" id="MF_00920">
    <property type="entry name" value="FtsY"/>
    <property type="match status" value="1"/>
</dbReference>
<dbReference type="InterPro" id="IPR004390">
    <property type="entry name" value="SR_rcpt_FtsY"/>
</dbReference>
<keyword evidence="1 8" id="KW-1003">Cell membrane</keyword>
<name>A0A2A2HEY8_9EURY</name>
<feature type="compositionally biased region" description="Acidic residues" evidence="9">
    <location>
        <begin position="18"/>
        <end position="47"/>
    </location>
</feature>
<dbReference type="EMBL" id="LMVN01000003">
    <property type="protein sequence ID" value="PAV08031.1"/>
    <property type="molecule type" value="Genomic_DNA"/>
</dbReference>
<sequence length="502" mass="57147">MFDFIRKRLNKTIKDASDIEDEEIEQQQEEVVDELPESTLETPDESEEDKKSDDEKSNDDESKEDTEEITKEEEPKTEEKEEKKEKKGRFSFFRRNKNKKEEPKEEVKSEPKEITPEIKDEKKENVEIPQPTTKDDLTSPDMGESQVIDETFTVDEPEKSTNDEPEEKEEKKGHFGFLHRNKNKDKKDDKKDESKSDLKYEDEQKGGRFGFITTKTIKEDDIEEILENLELSLLEGDVAFEVADTIVESVKEDLIGRKIKRRGDMELFTTNALKKSIYEIIDNGEYDLLGDIEKVRKTGEPYKIMFVGINGTGKTTTIAKLATYLERYGYTSVLGASDTFRAGAIEQLEYHAKNLNMKIIKHPKDSDPAAVAYDAVDHAKATGKDIVLIDTSGRMQTNANLMDEMKKIKRISKPDIVIYVGDALMGNDATEQADKFNEVIDIDGIILTKTDADAKGGAALSIGHVIHKPILFIGVGQGYDDLIEFKPEWMIDQIFNEQEAEA</sequence>
<feature type="compositionally biased region" description="Basic and acidic residues" evidence="9">
    <location>
        <begin position="68"/>
        <end position="85"/>
    </location>
</feature>
<dbReference type="RefSeq" id="WP_170103995.1">
    <property type="nucleotide sequence ID" value="NZ_LMVN01000003.1"/>
</dbReference>
<dbReference type="SMART" id="SM00963">
    <property type="entry name" value="SRP54_N"/>
    <property type="match status" value="1"/>
</dbReference>
<dbReference type="PROSITE" id="PS00300">
    <property type="entry name" value="SRP54"/>
    <property type="match status" value="1"/>
</dbReference>
<evidence type="ECO:0000313" key="11">
    <source>
        <dbReference type="EMBL" id="PAV08031.1"/>
    </source>
</evidence>
<dbReference type="SUPFAM" id="SSF52540">
    <property type="entry name" value="P-loop containing nucleoside triphosphate hydrolases"/>
    <property type="match status" value="1"/>
</dbReference>
<dbReference type="EMBL" id="LWMS01000010">
    <property type="protein sequence ID" value="PWL08763.1"/>
    <property type="molecule type" value="Genomic_DNA"/>
</dbReference>
<evidence type="ECO:0000256" key="3">
    <source>
        <dbReference type="ARBA" id="ARBA00022741"/>
    </source>
</evidence>
<feature type="compositionally biased region" description="Acidic residues" evidence="9">
    <location>
        <begin position="56"/>
        <end position="67"/>
    </location>
</feature>
<dbReference type="Gene3D" id="3.40.50.300">
    <property type="entry name" value="P-loop containing nucleotide triphosphate hydrolases"/>
    <property type="match status" value="1"/>
</dbReference>
<dbReference type="InterPro" id="IPR003593">
    <property type="entry name" value="AAA+_ATPase"/>
</dbReference>
<reference evidence="12 14" key="1">
    <citation type="submission" date="2016-04" db="EMBL/GenBank/DDBJ databases">
        <title>Genome sequence of Methanosphaera cuniculi DSM 4103.</title>
        <authorList>
            <person name="Poehlein A."/>
            <person name="Seedorf H."/>
            <person name="Daniel R."/>
        </authorList>
    </citation>
    <scope>NUCLEOTIDE SEQUENCE [LARGE SCALE GENOMIC DNA]</scope>
    <source>
        <strain evidence="12 14">DSM 4103</strain>
    </source>
</reference>
<protein>
    <recommendedName>
        <fullName evidence="8">Signal recognition particle receptor FtsY</fullName>
        <shortName evidence="8">SRP receptor</shortName>
        <ecNumber evidence="8">3.6.5.4</ecNumber>
    </recommendedName>
</protein>
<dbReference type="Gene3D" id="1.20.120.140">
    <property type="entry name" value="Signal recognition particle SRP54, nucleotide-binding domain"/>
    <property type="match status" value="1"/>
</dbReference>
<dbReference type="GO" id="GO:0005047">
    <property type="term" value="F:signal recognition particle binding"/>
    <property type="evidence" value="ECO:0007669"/>
    <property type="project" value="TreeGrafter"/>
</dbReference>
<dbReference type="InterPro" id="IPR027417">
    <property type="entry name" value="P-loop_NTPase"/>
</dbReference>
<comment type="function">
    <text evidence="8">Involved in targeting and insertion of nascent membrane proteins into the cytoplasmic membrane. Acts as a receptor for the complex formed by the signal recognition particle (SRP) and the ribosome-nascent chain (RNC).</text>
</comment>
<evidence type="ECO:0000259" key="10">
    <source>
        <dbReference type="PROSITE" id="PS00300"/>
    </source>
</evidence>
<organism evidence="11 13">
    <name type="scientific">Methanosphaera cuniculi</name>
    <dbReference type="NCBI Taxonomy" id="1077256"/>
    <lineage>
        <taxon>Archaea</taxon>
        <taxon>Methanobacteriati</taxon>
        <taxon>Methanobacteriota</taxon>
        <taxon>Methanomada group</taxon>
        <taxon>Methanobacteria</taxon>
        <taxon>Methanobacteriales</taxon>
        <taxon>Methanobacteriaceae</taxon>
        <taxon>Methanosphaera</taxon>
    </lineage>
</organism>
<dbReference type="GO" id="GO:0006614">
    <property type="term" value="P:SRP-dependent cotranslational protein targeting to membrane"/>
    <property type="evidence" value="ECO:0007669"/>
    <property type="project" value="InterPro"/>
</dbReference>
<feature type="binding site" evidence="8">
    <location>
        <begin position="390"/>
        <end position="394"/>
    </location>
    <ligand>
        <name>GTP</name>
        <dbReference type="ChEBI" id="CHEBI:37565"/>
    </ligand>
</feature>
<comment type="similarity">
    <text evidence="8">Belongs to the GTP-binding SRP family. FtsY subfamily.</text>
</comment>
<dbReference type="SUPFAM" id="SSF47364">
    <property type="entry name" value="Domain of the SRP/SRP receptor G-proteins"/>
    <property type="match status" value="1"/>
</dbReference>
<dbReference type="EC" id="3.6.5.4" evidence="8"/>
<dbReference type="Proteomes" id="UP000217528">
    <property type="component" value="Unassembled WGS sequence"/>
</dbReference>
<accession>A0A2A2HEY8</accession>
<dbReference type="GO" id="GO:0005737">
    <property type="term" value="C:cytoplasm"/>
    <property type="evidence" value="ECO:0007669"/>
    <property type="project" value="UniProtKB-SubCell"/>
</dbReference>
<keyword evidence="4 8" id="KW-0378">Hydrolase</keyword>
<feature type="compositionally biased region" description="Basic and acidic residues" evidence="9">
    <location>
        <begin position="1"/>
        <end position="17"/>
    </location>
</feature>
<dbReference type="InterPro" id="IPR000897">
    <property type="entry name" value="SRP54_GTPase_dom"/>
</dbReference>
<keyword evidence="2 8" id="KW-0963">Cytoplasm</keyword>
<keyword evidence="3 8" id="KW-0547">Nucleotide-binding</keyword>
<feature type="region of interest" description="Disordered" evidence="9">
    <location>
        <begin position="1"/>
        <end position="200"/>
    </location>
</feature>
<feature type="binding site" evidence="8">
    <location>
        <begin position="308"/>
        <end position="315"/>
    </location>
    <ligand>
        <name>GTP</name>
        <dbReference type="ChEBI" id="CHEBI:37565"/>
    </ligand>
</feature>
<feature type="binding site" evidence="8">
    <location>
        <begin position="448"/>
        <end position="451"/>
    </location>
    <ligand>
        <name>GTP</name>
        <dbReference type="ChEBI" id="CHEBI:37565"/>
    </ligand>
</feature>
<dbReference type="SMART" id="SM00962">
    <property type="entry name" value="SRP54"/>
    <property type="match status" value="1"/>
</dbReference>
<dbReference type="OrthoDB" id="372188at2157"/>
<dbReference type="InterPro" id="IPR013822">
    <property type="entry name" value="Signal_recog_particl_SRP54_hlx"/>
</dbReference>
<dbReference type="PANTHER" id="PTHR43134">
    <property type="entry name" value="SIGNAL RECOGNITION PARTICLE RECEPTOR SUBUNIT ALPHA"/>
    <property type="match status" value="1"/>
</dbReference>
<feature type="domain" description="SRP54-type proteins GTP-binding" evidence="10">
    <location>
        <begin position="469"/>
        <end position="482"/>
    </location>
</feature>
<comment type="caution">
    <text evidence="11">The sequence shown here is derived from an EMBL/GenBank/DDBJ whole genome shotgun (WGS) entry which is preliminary data.</text>
</comment>
<reference evidence="11 13" key="2">
    <citation type="journal article" date="2017" name="BMC Genomics">
        <title>Genomic analysis of methanogenic archaea reveals a shift towards energy conservation.</title>
        <authorList>
            <person name="Gilmore S.P."/>
            <person name="Henske J.K."/>
            <person name="Sexton J.A."/>
            <person name="Solomon K.V."/>
            <person name="Seppala S."/>
            <person name="Yoo J.I."/>
            <person name="Huyett L.M."/>
            <person name="Pressman A."/>
            <person name="Cogan J.Z."/>
            <person name="Kivenson V."/>
            <person name="Peng X."/>
            <person name="Tan Y."/>
            <person name="Valentine D.L."/>
            <person name="O'Malley M.A."/>
        </authorList>
    </citation>
    <scope>NUCLEOTIDE SEQUENCE [LARGE SCALE GENOMIC DNA]</scope>
    <source>
        <strain evidence="11 13">1R-7</strain>
    </source>
</reference>
<dbReference type="Proteomes" id="UP000246004">
    <property type="component" value="Unassembled WGS sequence"/>
</dbReference>
<dbReference type="GO" id="GO:0005525">
    <property type="term" value="F:GTP binding"/>
    <property type="evidence" value="ECO:0007669"/>
    <property type="project" value="UniProtKB-UniRule"/>
</dbReference>
<evidence type="ECO:0000313" key="12">
    <source>
        <dbReference type="EMBL" id="PWL08763.1"/>
    </source>
</evidence>
<evidence type="ECO:0000313" key="14">
    <source>
        <dbReference type="Proteomes" id="UP000246004"/>
    </source>
</evidence>
<dbReference type="Pfam" id="PF00448">
    <property type="entry name" value="SRP54"/>
    <property type="match status" value="1"/>
</dbReference>
<dbReference type="GO" id="GO:0005886">
    <property type="term" value="C:plasma membrane"/>
    <property type="evidence" value="ECO:0007669"/>
    <property type="project" value="UniProtKB-SubCell"/>
</dbReference>
<dbReference type="NCBIfam" id="TIGR00064">
    <property type="entry name" value="ftsY"/>
    <property type="match status" value="1"/>
</dbReference>
<evidence type="ECO:0000256" key="2">
    <source>
        <dbReference type="ARBA" id="ARBA00022490"/>
    </source>
</evidence>
<evidence type="ECO:0000256" key="9">
    <source>
        <dbReference type="SAM" id="MobiDB-lite"/>
    </source>
</evidence>
<gene>
    <name evidence="8 12" type="primary">ftsY</name>
    <name evidence="11" type="ORF">ASJ82_05130</name>
    <name evidence="12" type="ORF">MSCUN_04770</name>
</gene>
<comment type="subcellular location">
    <subcellularLocation>
        <location evidence="8">Cell membrane</location>
        <topology evidence="8">Peripheral membrane protein</topology>
        <orientation evidence="8">Cytoplasmic side</orientation>
    </subcellularLocation>
    <subcellularLocation>
        <location evidence="8">Cytoplasm</location>
    </subcellularLocation>
</comment>
<proteinExistence type="inferred from homology"/>
<feature type="compositionally biased region" description="Basic and acidic residues" evidence="9">
    <location>
        <begin position="185"/>
        <end position="200"/>
    </location>
</feature>
<evidence type="ECO:0000256" key="6">
    <source>
        <dbReference type="ARBA" id="ARBA00023136"/>
    </source>
</evidence>
<dbReference type="CDD" id="cd17874">
    <property type="entry name" value="FtsY"/>
    <property type="match status" value="1"/>
</dbReference>
<keyword evidence="5 8" id="KW-0342">GTP-binding</keyword>
<dbReference type="FunFam" id="3.40.50.300:FF:000053">
    <property type="entry name" value="Signal recognition particle receptor FtsY"/>
    <property type="match status" value="1"/>
</dbReference>
<dbReference type="SMART" id="SM00382">
    <property type="entry name" value="AAA"/>
    <property type="match status" value="1"/>
</dbReference>